<keyword evidence="7 8" id="KW-0472">Membrane</keyword>
<comment type="subcellular location">
    <subcellularLocation>
        <location evidence="1 8">Cell membrane</location>
        <topology evidence="1 8">Multi-pass membrane protein</topology>
    </subcellularLocation>
</comment>
<keyword evidence="6 8" id="KW-1133">Transmembrane helix</keyword>
<evidence type="ECO:0000256" key="9">
    <source>
        <dbReference type="SAM" id="SignalP"/>
    </source>
</evidence>
<evidence type="ECO:0000256" key="8">
    <source>
        <dbReference type="RuleBase" id="RU365092"/>
    </source>
</evidence>
<name>A0A1R1QMZ3_9BACI</name>
<accession>A0A1R1RWA8</accession>
<keyword evidence="11" id="KW-1185">Reference proteome</keyword>
<dbReference type="PANTHER" id="PTHR30003">
    <property type="entry name" value="L-LACTATE PERMEASE"/>
    <property type="match status" value="1"/>
</dbReference>
<evidence type="ECO:0000256" key="2">
    <source>
        <dbReference type="ARBA" id="ARBA00010100"/>
    </source>
</evidence>
<evidence type="ECO:0000313" key="10">
    <source>
        <dbReference type="EMBL" id="OMI06045.1"/>
    </source>
</evidence>
<feature type="chain" id="PRO_5014065993" description="L-lactate permease" evidence="9">
    <location>
        <begin position="25"/>
        <end position="74"/>
    </location>
</feature>
<comment type="function">
    <text evidence="8">Uptake of L-lactate across the membrane. Can also transport D-lactate and glycolate.</text>
</comment>
<comment type="caution">
    <text evidence="10">The sequence shown here is derived from an EMBL/GenBank/DDBJ whole genome shotgun (WGS) entry which is preliminary data.</text>
</comment>
<comment type="caution">
    <text evidence="8">Lacks conserved residue(s) required for the propagation of feature annotation.</text>
</comment>
<dbReference type="AlphaFoldDB" id="A0A1R1QMZ3"/>
<keyword evidence="4 8" id="KW-1003">Cell membrane</keyword>
<evidence type="ECO:0000256" key="4">
    <source>
        <dbReference type="ARBA" id="ARBA00022475"/>
    </source>
</evidence>
<dbReference type="Proteomes" id="UP000187367">
    <property type="component" value="Unassembled WGS sequence"/>
</dbReference>
<keyword evidence="5 8" id="KW-0812">Transmembrane</keyword>
<evidence type="ECO:0000256" key="7">
    <source>
        <dbReference type="ARBA" id="ARBA00023136"/>
    </source>
</evidence>
<evidence type="ECO:0000256" key="3">
    <source>
        <dbReference type="ARBA" id="ARBA00022448"/>
    </source>
</evidence>
<keyword evidence="3 8" id="KW-0813">Transport</keyword>
<dbReference type="PANTHER" id="PTHR30003:SF5">
    <property type="entry name" value="L-LACTATE PERMEASE"/>
    <property type="match status" value="1"/>
</dbReference>
<dbReference type="GO" id="GO:0015295">
    <property type="term" value="F:solute:proton symporter activity"/>
    <property type="evidence" value="ECO:0007669"/>
    <property type="project" value="TreeGrafter"/>
</dbReference>
<proteinExistence type="inferred from homology"/>
<dbReference type="Pfam" id="PF02652">
    <property type="entry name" value="Lactate_perm"/>
    <property type="match status" value="1"/>
</dbReference>
<evidence type="ECO:0000256" key="5">
    <source>
        <dbReference type="ARBA" id="ARBA00022692"/>
    </source>
</evidence>
<organism evidence="10 11">
    <name type="scientific">Bacillus swezeyi</name>
    <dbReference type="NCBI Taxonomy" id="1925020"/>
    <lineage>
        <taxon>Bacteria</taxon>
        <taxon>Bacillati</taxon>
        <taxon>Bacillota</taxon>
        <taxon>Bacilli</taxon>
        <taxon>Bacillales</taxon>
        <taxon>Bacillaceae</taxon>
        <taxon>Bacillus</taxon>
    </lineage>
</organism>
<sequence>MLHLQISMSAALLMAANTAGGSMAKLTSPQCIAIAAAAVNQIGNESKIFQYTLRYTLELLLLVCILTLGISFMM</sequence>
<feature type="signal peptide" evidence="9">
    <location>
        <begin position="1"/>
        <end position="24"/>
    </location>
</feature>
<evidence type="ECO:0000313" key="11">
    <source>
        <dbReference type="Proteomes" id="UP000187367"/>
    </source>
</evidence>
<dbReference type="GO" id="GO:0005886">
    <property type="term" value="C:plasma membrane"/>
    <property type="evidence" value="ECO:0007669"/>
    <property type="project" value="UniProtKB-SubCell"/>
</dbReference>
<feature type="transmembrane region" description="Helical" evidence="8">
    <location>
        <begin position="53"/>
        <end position="73"/>
    </location>
</feature>
<reference evidence="10 11" key="1">
    <citation type="submission" date="2017-01" db="EMBL/GenBank/DDBJ databases">
        <title>Bacillus phylogenomics.</title>
        <authorList>
            <person name="Dunlap C."/>
        </authorList>
    </citation>
    <scope>NUCLEOTIDE SEQUENCE [LARGE SCALE GENOMIC DNA]</scope>
    <source>
        <strain evidence="10 11">NRRL B-41282</strain>
    </source>
</reference>
<evidence type="ECO:0000256" key="6">
    <source>
        <dbReference type="ARBA" id="ARBA00022989"/>
    </source>
</evidence>
<comment type="similarity">
    <text evidence="2 8">Belongs to the lactate permease family.</text>
</comment>
<dbReference type="EMBL" id="MTJL01000016">
    <property type="protein sequence ID" value="OMI06045.1"/>
    <property type="molecule type" value="Genomic_DNA"/>
</dbReference>
<gene>
    <name evidence="10" type="ORF">BW143_08895</name>
</gene>
<protein>
    <recommendedName>
        <fullName evidence="8">L-lactate permease</fullName>
    </recommendedName>
</protein>
<dbReference type="GO" id="GO:0015129">
    <property type="term" value="F:lactate transmembrane transporter activity"/>
    <property type="evidence" value="ECO:0007669"/>
    <property type="project" value="UniProtKB-UniRule"/>
</dbReference>
<dbReference type="InterPro" id="IPR003804">
    <property type="entry name" value="Lactate_perm"/>
</dbReference>
<keyword evidence="9" id="KW-0732">Signal</keyword>
<accession>A0A1R1QMZ3</accession>
<evidence type="ECO:0000256" key="1">
    <source>
        <dbReference type="ARBA" id="ARBA00004651"/>
    </source>
</evidence>